<dbReference type="EMBL" id="CAMGYJ010000002">
    <property type="protein sequence ID" value="CAI0387762.1"/>
    <property type="molecule type" value="Genomic_DNA"/>
</dbReference>
<dbReference type="GO" id="GO:0016405">
    <property type="term" value="F:CoA-ligase activity"/>
    <property type="evidence" value="ECO:0007669"/>
    <property type="project" value="TreeGrafter"/>
</dbReference>
<dbReference type="PANTHER" id="PTHR24096">
    <property type="entry name" value="LONG-CHAIN-FATTY-ACID--COA LIGASE"/>
    <property type="match status" value="1"/>
</dbReference>
<dbReference type="Pfam" id="PF00501">
    <property type="entry name" value="AMP-binding"/>
    <property type="match status" value="1"/>
</dbReference>
<keyword evidence="4" id="KW-1185">Reference proteome</keyword>
<accession>A0AAV0HR32</accession>
<dbReference type="SUPFAM" id="SSF56801">
    <property type="entry name" value="Acetyl-CoA synthetase-like"/>
    <property type="match status" value="1"/>
</dbReference>
<dbReference type="Proteomes" id="UP001154282">
    <property type="component" value="Unassembled WGS sequence"/>
</dbReference>
<proteinExistence type="predicted"/>
<evidence type="ECO:0000256" key="1">
    <source>
        <dbReference type="ARBA" id="ARBA00022598"/>
    </source>
</evidence>
<keyword evidence="1" id="KW-0436">Ligase</keyword>
<dbReference type="Gene3D" id="2.30.38.10">
    <property type="entry name" value="Luciferase, Domain 3"/>
    <property type="match status" value="1"/>
</dbReference>
<organism evidence="3 4">
    <name type="scientific">Linum tenue</name>
    <dbReference type="NCBI Taxonomy" id="586396"/>
    <lineage>
        <taxon>Eukaryota</taxon>
        <taxon>Viridiplantae</taxon>
        <taxon>Streptophyta</taxon>
        <taxon>Embryophyta</taxon>
        <taxon>Tracheophyta</taxon>
        <taxon>Spermatophyta</taxon>
        <taxon>Magnoliopsida</taxon>
        <taxon>eudicotyledons</taxon>
        <taxon>Gunneridae</taxon>
        <taxon>Pentapetalae</taxon>
        <taxon>rosids</taxon>
        <taxon>fabids</taxon>
        <taxon>Malpighiales</taxon>
        <taxon>Linaceae</taxon>
        <taxon>Linum</taxon>
    </lineage>
</organism>
<dbReference type="InterPro" id="IPR000873">
    <property type="entry name" value="AMP-dep_synth/lig_dom"/>
</dbReference>
<sequence>MQVSPPLIVGMVKSELTSKYDLSSLLVLGCGGAPLGKDVAEKFKEKFPNVDIIQGYGLTESGGGGTRMMDAEEMKNYGSAGRISENLEAKVVDPETGEALGPGQRGELWLRGPVIMKG</sequence>
<gene>
    <name evidence="3" type="ORF">LITE_LOCUS5596</name>
</gene>
<evidence type="ECO:0000313" key="3">
    <source>
        <dbReference type="EMBL" id="CAI0387762.1"/>
    </source>
</evidence>
<feature type="domain" description="AMP-dependent synthetase/ligase" evidence="2">
    <location>
        <begin position="2"/>
        <end position="118"/>
    </location>
</feature>
<dbReference type="Gene3D" id="3.40.50.980">
    <property type="match status" value="1"/>
</dbReference>
<evidence type="ECO:0000313" key="4">
    <source>
        <dbReference type="Proteomes" id="UP001154282"/>
    </source>
</evidence>
<reference evidence="3" key="1">
    <citation type="submission" date="2022-08" db="EMBL/GenBank/DDBJ databases">
        <authorList>
            <person name="Gutierrez-Valencia J."/>
        </authorList>
    </citation>
    <scope>NUCLEOTIDE SEQUENCE</scope>
</reference>
<dbReference type="PANTHER" id="PTHR24096:SF251">
    <property type="entry name" value="4-COUMARATE--COA LIGASE-LIKE 9"/>
    <property type="match status" value="1"/>
</dbReference>
<evidence type="ECO:0000259" key="2">
    <source>
        <dbReference type="Pfam" id="PF00501"/>
    </source>
</evidence>
<comment type="caution">
    <text evidence="3">The sequence shown here is derived from an EMBL/GenBank/DDBJ whole genome shotgun (WGS) entry which is preliminary data.</text>
</comment>
<name>A0AAV0HR32_9ROSI</name>
<dbReference type="AlphaFoldDB" id="A0AAV0HR32"/>
<protein>
    <recommendedName>
        <fullName evidence="2">AMP-dependent synthetase/ligase domain-containing protein</fullName>
    </recommendedName>
</protein>